<keyword evidence="4" id="KW-1185">Reference proteome</keyword>
<feature type="chain" id="PRO_5006398964" evidence="2">
    <location>
        <begin position="20"/>
        <end position="166"/>
    </location>
</feature>
<keyword evidence="1" id="KW-0175">Coiled coil</keyword>
<evidence type="ECO:0000256" key="1">
    <source>
        <dbReference type="SAM" id="Coils"/>
    </source>
</evidence>
<dbReference type="AlphaFoldDB" id="A0A0R0LVJ4"/>
<dbReference type="Proteomes" id="UP000051530">
    <property type="component" value="Unassembled WGS sequence"/>
</dbReference>
<evidence type="ECO:0000256" key="2">
    <source>
        <dbReference type="SAM" id="SignalP"/>
    </source>
</evidence>
<accession>A0A0R0LVJ4</accession>
<organism evidence="3 4">
    <name type="scientific">Pseudoloma neurophilia</name>
    <dbReference type="NCBI Taxonomy" id="146866"/>
    <lineage>
        <taxon>Eukaryota</taxon>
        <taxon>Fungi</taxon>
        <taxon>Fungi incertae sedis</taxon>
        <taxon>Microsporidia</taxon>
        <taxon>Pseudoloma</taxon>
    </lineage>
</organism>
<gene>
    <name evidence="3" type="ORF">M153_12400001262</name>
</gene>
<dbReference type="EMBL" id="LGUB01000422">
    <property type="protein sequence ID" value="KRH93240.1"/>
    <property type="molecule type" value="Genomic_DNA"/>
</dbReference>
<sequence length="166" mass="19291">MLPIILIIFSSMILMFSLLRKKGIKENSTASSNLSEYYDLPENVSNQMKSKVLLEAAVRNLQIREELYQENGMVRQLTSNRLLGPKKLDEMISQSKEMEYEVLLINSEAENLKQNWDIFSDALNALPSFKKKKEMNEKDNLQKESNFAKKKKETLELSLINRLKTE</sequence>
<evidence type="ECO:0000313" key="3">
    <source>
        <dbReference type="EMBL" id="KRH93240.1"/>
    </source>
</evidence>
<proteinExistence type="predicted"/>
<feature type="signal peptide" evidence="2">
    <location>
        <begin position="1"/>
        <end position="19"/>
    </location>
</feature>
<protein>
    <submittedName>
        <fullName evidence="3">Uncharacterized protein</fullName>
    </submittedName>
</protein>
<keyword evidence="2" id="KW-0732">Signal</keyword>
<comment type="caution">
    <text evidence="3">The sequence shown here is derived from an EMBL/GenBank/DDBJ whole genome shotgun (WGS) entry which is preliminary data.</text>
</comment>
<feature type="coiled-coil region" evidence="1">
    <location>
        <begin position="131"/>
        <end position="158"/>
    </location>
</feature>
<reference evidence="3 4" key="1">
    <citation type="submission" date="2015-07" db="EMBL/GenBank/DDBJ databases">
        <title>The genome of Pseudoloma neurophilia, a relevant intracellular parasite of the zebrafish.</title>
        <authorList>
            <person name="Ndikumana S."/>
            <person name="Pelin A."/>
            <person name="Sanders J."/>
            <person name="Corradi N."/>
        </authorList>
    </citation>
    <scope>NUCLEOTIDE SEQUENCE [LARGE SCALE GENOMIC DNA]</scope>
    <source>
        <strain evidence="3 4">MK1</strain>
    </source>
</reference>
<name>A0A0R0LVJ4_9MICR</name>
<evidence type="ECO:0000313" key="4">
    <source>
        <dbReference type="Proteomes" id="UP000051530"/>
    </source>
</evidence>
<dbReference type="OrthoDB" id="2191269at2759"/>
<dbReference type="VEuPathDB" id="MicrosporidiaDB:M153_12400001262"/>